<protein>
    <submittedName>
        <fullName evidence="2">Glucosyl transferase</fullName>
    </submittedName>
</protein>
<feature type="transmembrane region" description="Helical" evidence="1">
    <location>
        <begin position="167"/>
        <end position="190"/>
    </location>
</feature>
<feature type="transmembrane region" description="Helical" evidence="1">
    <location>
        <begin position="141"/>
        <end position="158"/>
    </location>
</feature>
<accession>A0A6M2AZN7</accession>
<feature type="transmembrane region" description="Helical" evidence="1">
    <location>
        <begin position="118"/>
        <end position="135"/>
    </location>
</feature>
<reference evidence="2 3" key="1">
    <citation type="submission" date="2020-01" db="EMBL/GenBank/DDBJ databases">
        <authorList>
            <person name="Lee S.D."/>
        </authorList>
    </citation>
    <scope>NUCLEOTIDE SEQUENCE [LARGE SCALE GENOMIC DNA]</scope>
    <source>
        <strain evidence="2 3">Lac-M11</strain>
    </source>
</reference>
<dbReference type="EMBL" id="JAADJS010000001">
    <property type="protein sequence ID" value="NGX86440.1"/>
    <property type="molecule type" value="Genomic_DNA"/>
</dbReference>
<keyword evidence="3" id="KW-1185">Reference proteome</keyword>
<feature type="transmembrane region" description="Helical" evidence="1">
    <location>
        <begin position="210"/>
        <end position="228"/>
    </location>
</feature>
<feature type="transmembrane region" description="Helical" evidence="1">
    <location>
        <begin position="358"/>
        <end position="377"/>
    </location>
</feature>
<name>A0A6M2AZN7_9GAMM</name>
<feature type="transmembrane region" description="Helical" evidence="1">
    <location>
        <begin position="333"/>
        <end position="349"/>
    </location>
</feature>
<keyword evidence="1" id="KW-0812">Transmembrane</keyword>
<proteinExistence type="predicted"/>
<evidence type="ECO:0000313" key="3">
    <source>
        <dbReference type="Proteomes" id="UP000476696"/>
    </source>
</evidence>
<keyword evidence="1" id="KW-1133">Transmembrane helix</keyword>
<dbReference type="AlphaFoldDB" id="A0A6M2AZN7"/>
<gene>
    <name evidence="2" type="ORF">GW579_04960</name>
</gene>
<feature type="transmembrane region" description="Helical" evidence="1">
    <location>
        <begin position="87"/>
        <end position="106"/>
    </location>
</feature>
<organism evidence="2 3">
    <name type="scientific">Rahnella contaminans</name>
    <dbReference type="NCBI Taxonomy" id="2703882"/>
    <lineage>
        <taxon>Bacteria</taxon>
        <taxon>Pseudomonadati</taxon>
        <taxon>Pseudomonadota</taxon>
        <taxon>Gammaproteobacteria</taxon>
        <taxon>Enterobacterales</taxon>
        <taxon>Yersiniaceae</taxon>
        <taxon>Rahnella</taxon>
    </lineage>
</organism>
<reference evidence="2 3" key="2">
    <citation type="submission" date="2020-03" db="EMBL/GenBank/DDBJ databases">
        <title>Rahnella aceri sp. nov., isoated from traditional Jeju Makgeolli.</title>
        <authorList>
            <person name="Kim I.S."/>
            <person name="Jeon D."/>
        </authorList>
    </citation>
    <scope>NUCLEOTIDE SEQUENCE [LARGE SCALE GENOMIC DNA]</scope>
    <source>
        <strain evidence="2 3">Lac-M11</strain>
    </source>
</reference>
<feature type="transmembrane region" description="Helical" evidence="1">
    <location>
        <begin position="269"/>
        <end position="287"/>
    </location>
</feature>
<comment type="caution">
    <text evidence="2">The sequence shown here is derived from an EMBL/GenBank/DDBJ whole genome shotgun (WGS) entry which is preliminary data.</text>
</comment>
<evidence type="ECO:0000256" key="1">
    <source>
        <dbReference type="SAM" id="Phobius"/>
    </source>
</evidence>
<feature type="transmembrane region" description="Helical" evidence="1">
    <location>
        <begin position="294"/>
        <end position="313"/>
    </location>
</feature>
<dbReference type="GO" id="GO:0016740">
    <property type="term" value="F:transferase activity"/>
    <property type="evidence" value="ECO:0007669"/>
    <property type="project" value="UniProtKB-KW"/>
</dbReference>
<keyword evidence="1" id="KW-0472">Membrane</keyword>
<sequence>MNSVGKAEKAVFWFMVFCFIFMLMAARRPDVIFNAQPWAEDGRVWIKGIYETGFLNSLFKPQDGYFQTIPRLTYGIAMAFGLGKAPLVSNVISISIRIFFLLFILSRRFSFIDIKYRVAAVIYFILMPNVAEGFVNITNVHWYLSMYLLAVIIAMPPITQTSKIHDFLVLLLSGLSGPFVVFLAPCLIIKRFYERGGFIGALKGINSFDIAMAACSLIQIFSILTAGGGPRSPAPLGASFDLFTHIITAKLFFGTFFDNTFSFEFTKNHLLRTSIFILLSVTILYNFVTSGWRFRAISIFPIVMIGFALAKPMVSVTEAQWPPILTPGVGERYFFITNFCFFLFVLFLIDKLSIYKNIVLMLFLASLTPFLLISFNIPALPNVGYKDDVAKFNNAAIGESINIRITPPGWSIDLIKK</sequence>
<keyword evidence="2" id="KW-0808">Transferase</keyword>
<dbReference type="Proteomes" id="UP000476696">
    <property type="component" value="Unassembled WGS sequence"/>
</dbReference>
<evidence type="ECO:0000313" key="2">
    <source>
        <dbReference type="EMBL" id="NGX86440.1"/>
    </source>
</evidence>